<comment type="caution">
    <text evidence="2">The sequence shown here is derived from an EMBL/GenBank/DDBJ whole genome shotgun (WGS) entry which is preliminary data.</text>
</comment>
<sequence length="119" mass="13669">MARELARRRPALQFWMALMVCFSCSTAAENGQEMRWCGAPLNPWEHAKATKVATDALYSCKDEIKMLNVGAAVIKEAKRACQGIRLCYAFVEETKNVRLLKFKNSNKRHYCLPRSREQI</sequence>
<evidence type="ECO:0000256" key="1">
    <source>
        <dbReference type="SAM" id="SignalP"/>
    </source>
</evidence>
<dbReference type="AlphaFoldDB" id="A0AAQ4FIT2"/>
<gene>
    <name evidence="2" type="ORF">V5799_023095</name>
</gene>
<keyword evidence="1" id="KW-0732">Signal</keyword>
<dbReference type="EMBL" id="JARKHS020002076">
    <property type="protein sequence ID" value="KAK8787129.1"/>
    <property type="molecule type" value="Genomic_DNA"/>
</dbReference>
<organism evidence="2 3">
    <name type="scientific">Amblyomma americanum</name>
    <name type="common">Lone star tick</name>
    <dbReference type="NCBI Taxonomy" id="6943"/>
    <lineage>
        <taxon>Eukaryota</taxon>
        <taxon>Metazoa</taxon>
        <taxon>Ecdysozoa</taxon>
        <taxon>Arthropoda</taxon>
        <taxon>Chelicerata</taxon>
        <taxon>Arachnida</taxon>
        <taxon>Acari</taxon>
        <taxon>Parasitiformes</taxon>
        <taxon>Ixodida</taxon>
        <taxon>Ixodoidea</taxon>
        <taxon>Ixodidae</taxon>
        <taxon>Amblyomminae</taxon>
        <taxon>Amblyomma</taxon>
    </lineage>
</organism>
<feature type="chain" id="PRO_5042925179" description="Secreted protein" evidence="1">
    <location>
        <begin position="28"/>
        <end position="119"/>
    </location>
</feature>
<reference evidence="2 3" key="1">
    <citation type="journal article" date="2023" name="Arcadia Sci">
        <title>De novo assembly of a long-read Amblyomma americanum tick genome.</title>
        <authorList>
            <person name="Chou S."/>
            <person name="Poskanzer K.E."/>
            <person name="Rollins M."/>
            <person name="Thuy-Boun P.S."/>
        </authorList>
    </citation>
    <scope>NUCLEOTIDE SEQUENCE [LARGE SCALE GENOMIC DNA]</scope>
    <source>
        <strain evidence="2">F_SG_1</strain>
        <tissue evidence="2">Salivary glands</tissue>
    </source>
</reference>
<evidence type="ECO:0000313" key="3">
    <source>
        <dbReference type="Proteomes" id="UP001321473"/>
    </source>
</evidence>
<feature type="signal peptide" evidence="1">
    <location>
        <begin position="1"/>
        <end position="27"/>
    </location>
</feature>
<evidence type="ECO:0008006" key="4">
    <source>
        <dbReference type="Google" id="ProtNLM"/>
    </source>
</evidence>
<dbReference type="Proteomes" id="UP001321473">
    <property type="component" value="Unassembled WGS sequence"/>
</dbReference>
<name>A0AAQ4FIT2_AMBAM</name>
<protein>
    <recommendedName>
        <fullName evidence="4">Secreted protein</fullName>
    </recommendedName>
</protein>
<keyword evidence="3" id="KW-1185">Reference proteome</keyword>
<evidence type="ECO:0000313" key="2">
    <source>
        <dbReference type="EMBL" id="KAK8787129.1"/>
    </source>
</evidence>
<proteinExistence type="predicted"/>
<accession>A0AAQ4FIT2</accession>